<dbReference type="EMBL" id="AHBZ03000023">
    <property type="protein sequence ID" value="KAF7767750.1"/>
    <property type="molecule type" value="Genomic_DNA"/>
</dbReference>
<evidence type="ECO:0000256" key="8">
    <source>
        <dbReference type="SAM" id="SignalP"/>
    </source>
</evidence>
<dbReference type="InterPro" id="IPR003423">
    <property type="entry name" value="OMP_efflux"/>
</dbReference>
<evidence type="ECO:0000256" key="5">
    <source>
        <dbReference type="ARBA" id="ARBA00022692"/>
    </source>
</evidence>
<keyword evidence="6" id="KW-0472">Membrane</keyword>
<feature type="chain" id="PRO_5042119019" description="TolC family protein" evidence="8">
    <location>
        <begin position="21"/>
        <end position="453"/>
    </location>
</feature>
<feature type="signal peptide" evidence="8">
    <location>
        <begin position="1"/>
        <end position="20"/>
    </location>
</feature>
<dbReference type="GO" id="GO:0009279">
    <property type="term" value="C:cell outer membrane"/>
    <property type="evidence" value="ECO:0007669"/>
    <property type="project" value="UniProtKB-SubCell"/>
</dbReference>
<dbReference type="RefSeq" id="WP_010365985.1">
    <property type="nucleotide sequence ID" value="NZ_AHBZ03000023.1"/>
</dbReference>
<accession>A0AAD4AGD1</accession>
<dbReference type="SUPFAM" id="SSF56954">
    <property type="entry name" value="Outer membrane efflux proteins (OEP)"/>
    <property type="match status" value="1"/>
</dbReference>
<proteinExistence type="inferred from homology"/>
<evidence type="ECO:0000256" key="1">
    <source>
        <dbReference type="ARBA" id="ARBA00004442"/>
    </source>
</evidence>
<evidence type="ECO:0000313" key="9">
    <source>
        <dbReference type="EMBL" id="KAF7767750.1"/>
    </source>
</evidence>
<reference evidence="9" key="1">
    <citation type="journal article" date="2012" name="J. Bacteriol.">
        <title>Genome sequences of type strains of seven species of the marine bacterium Pseudoalteromonas.</title>
        <authorList>
            <person name="Xie B.B."/>
            <person name="Shu Y.L."/>
            <person name="Qin Q.L."/>
            <person name="Rong J.C."/>
            <person name="Zhang X.Y."/>
            <person name="Chen X.L."/>
            <person name="Shi M."/>
            <person name="He H.L."/>
            <person name="Zhou B.C."/>
            <person name="Zhang Y.Z."/>
        </authorList>
    </citation>
    <scope>NUCLEOTIDE SEQUENCE</scope>
    <source>
        <strain evidence="9">DSM 8771</strain>
    </source>
</reference>
<keyword evidence="7" id="KW-0998">Cell outer membrane</keyword>
<evidence type="ECO:0000256" key="6">
    <source>
        <dbReference type="ARBA" id="ARBA00023136"/>
    </source>
</evidence>
<keyword evidence="5" id="KW-0812">Transmembrane</keyword>
<evidence type="ECO:0000256" key="2">
    <source>
        <dbReference type="ARBA" id="ARBA00007613"/>
    </source>
</evidence>
<name>A0AAD4AGD1_9GAMM</name>
<dbReference type="GO" id="GO:0015562">
    <property type="term" value="F:efflux transmembrane transporter activity"/>
    <property type="evidence" value="ECO:0007669"/>
    <property type="project" value="InterPro"/>
</dbReference>
<comment type="similarity">
    <text evidence="2">Belongs to the outer membrane factor (OMF) (TC 1.B.17) family.</text>
</comment>
<evidence type="ECO:0000256" key="3">
    <source>
        <dbReference type="ARBA" id="ARBA00022448"/>
    </source>
</evidence>
<protein>
    <recommendedName>
        <fullName evidence="11">TolC family protein</fullName>
    </recommendedName>
</protein>
<dbReference type="GO" id="GO:1990281">
    <property type="term" value="C:efflux pump complex"/>
    <property type="evidence" value="ECO:0007669"/>
    <property type="project" value="TreeGrafter"/>
</dbReference>
<dbReference type="AlphaFoldDB" id="A0AAD4AGD1"/>
<gene>
    <name evidence="9" type="ORF">PCIT_a3838</name>
</gene>
<comment type="subcellular location">
    <subcellularLocation>
        <location evidence="1">Cell outer membrane</location>
    </subcellularLocation>
</comment>
<keyword evidence="4" id="KW-1134">Transmembrane beta strand</keyword>
<keyword evidence="8" id="KW-0732">Signal</keyword>
<reference evidence="9" key="2">
    <citation type="submission" date="2015-03" db="EMBL/GenBank/DDBJ databases">
        <title>Genome sequence of Pseudoalteromonas citrea.</title>
        <authorList>
            <person name="Xie B.-B."/>
            <person name="Rong J.-C."/>
            <person name="Qin Q.-L."/>
            <person name="Zhang Y.-Z."/>
        </authorList>
    </citation>
    <scope>NUCLEOTIDE SEQUENCE</scope>
    <source>
        <strain evidence="9">DSM 8771</strain>
    </source>
</reference>
<evidence type="ECO:0000313" key="10">
    <source>
        <dbReference type="Proteomes" id="UP000016487"/>
    </source>
</evidence>
<dbReference type="Gene3D" id="1.20.1600.10">
    <property type="entry name" value="Outer membrane efflux proteins (OEP)"/>
    <property type="match status" value="1"/>
</dbReference>
<dbReference type="PANTHER" id="PTHR30026:SF20">
    <property type="entry name" value="OUTER MEMBRANE PROTEIN TOLC"/>
    <property type="match status" value="1"/>
</dbReference>
<dbReference type="PANTHER" id="PTHR30026">
    <property type="entry name" value="OUTER MEMBRANE PROTEIN TOLC"/>
    <property type="match status" value="1"/>
</dbReference>
<evidence type="ECO:0000256" key="7">
    <source>
        <dbReference type="ARBA" id="ARBA00023237"/>
    </source>
</evidence>
<evidence type="ECO:0000256" key="4">
    <source>
        <dbReference type="ARBA" id="ARBA00022452"/>
    </source>
</evidence>
<organism evidence="9 10">
    <name type="scientific">Pseudoalteromonas citrea</name>
    <dbReference type="NCBI Taxonomy" id="43655"/>
    <lineage>
        <taxon>Bacteria</taxon>
        <taxon>Pseudomonadati</taxon>
        <taxon>Pseudomonadota</taxon>
        <taxon>Gammaproteobacteria</taxon>
        <taxon>Alteromonadales</taxon>
        <taxon>Pseudoalteromonadaceae</taxon>
        <taxon>Pseudoalteromonas</taxon>
    </lineage>
</organism>
<dbReference type="Pfam" id="PF02321">
    <property type="entry name" value="OEP"/>
    <property type="match status" value="2"/>
</dbReference>
<evidence type="ECO:0008006" key="11">
    <source>
        <dbReference type="Google" id="ProtNLM"/>
    </source>
</evidence>
<sequence length="453" mass="52423">MKYAKFILYISVIFTCSVNANTFIDLYKAGLKSNLLLKANNASFDSIEQEKRTALGAFLPSVNLQSNFRFQDLDASQQSQNYLLHTPDTDTKSEGVGYAINVEQPLFDLELYHRYDRAALNSKRTNLERNLAAYEYLRDYYDAYLNISSAWAERENLKSLLRAYTEHLILIRKQHAIGLAQPSDLYQVEASLANLKVNEIMIENRLNFSFKRLELILQKEVFFIQHMSVDVEHFAQPSKSPNEYLKEFSQNLDYQIATFDVKMAKKDLKIAKSLTLPKVSASLSYNYNNQDDTFDFQADRYLKQDGLTFSINMTMPLYAGGRDSSREKGTTYLYESRKYQKQFLQHQIKHSIAATYDNVRANIESISARQKSIEALELALENTKTEYMNGFNDYIQLRDSQIRLHEERNQLVIDKTTLMSSYFLLNQLTGTNVEELARNINLLYGGEIIKNES</sequence>
<dbReference type="Proteomes" id="UP000016487">
    <property type="component" value="Unassembled WGS sequence"/>
</dbReference>
<comment type="caution">
    <text evidence="9">The sequence shown here is derived from an EMBL/GenBank/DDBJ whole genome shotgun (WGS) entry which is preliminary data.</text>
</comment>
<dbReference type="GO" id="GO:0015288">
    <property type="term" value="F:porin activity"/>
    <property type="evidence" value="ECO:0007669"/>
    <property type="project" value="TreeGrafter"/>
</dbReference>
<keyword evidence="3" id="KW-0813">Transport</keyword>
<dbReference type="InterPro" id="IPR051906">
    <property type="entry name" value="TolC-like"/>
</dbReference>